<dbReference type="InterPro" id="IPR006693">
    <property type="entry name" value="AB_hydrolase_lipase"/>
</dbReference>
<evidence type="ECO:0000256" key="5">
    <source>
        <dbReference type="ARBA" id="ARBA00023098"/>
    </source>
</evidence>
<evidence type="ECO:0000313" key="9">
    <source>
        <dbReference type="EMBL" id="JAT89801.1"/>
    </source>
</evidence>
<feature type="domain" description="Partial AB-hydrolase lipase" evidence="8">
    <location>
        <begin position="31"/>
        <end position="89"/>
    </location>
</feature>
<dbReference type="AlphaFoldDB" id="A0A1E1WSL1"/>
<feature type="signal peptide" evidence="7">
    <location>
        <begin position="1"/>
        <end position="15"/>
    </location>
</feature>
<keyword evidence="2 7" id="KW-0732">Signal</keyword>
<comment type="similarity">
    <text evidence="1">Belongs to the AB hydrolase superfamily. Lipase family.</text>
</comment>
<dbReference type="OrthoDB" id="9974421at2759"/>
<dbReference type="GO" id="GO:0016042">
    <property type="term" value="P:lipid catabolic process"/>
    <property type="evidence" value="ECO:0007669"/>
    <property type="project" value="UniProtKB-KW"/>
</dbReference>
<keyword evidence="4" id="KW-0442">Lipid degradation</keyword>
<name>A0A1E1WSL1_PECGO</name>
<evidence type="ECO:0000256" key="6">
    <source>
        <dbReference type="ARBA" id="ARBA00023180"/>
    </source>
</evidence>
<proteinExistence type="inferred from homology"/>
<keyword evidence="6" id="KW-0325">Glycoprotein</keyword>
<evidence type="ECO:0000256" key="3">
    <source>
        <dbReference type="ARBA" id="ARBA00022801"/>
    </source>
</evidence>
<evidence type="ECO:0000256" key="2">
    <source>
        <dbReference type="ARBA" id="ARBA00022729"/>
    </source>
</evidence>
<dbReference type="EMBL" id="GDQN01001253">
    <property type="protein sequence ID" value="JAT89801.1"/>
    <property type="molecule type" value="Transcribed_RNA"/>
</dbReference>
<feature type="chain" id="PRO_5012430062" description="Partial AB-hydrolase lipase domain-containing protein" evidence="7">
    <location>
        <begin position="16"/>
        <end position="464"/>
    </location>
</feature>
<keyword evidence="3" id="KW-0378">Hydrolase</keyword>
<sequence length="464" mass="51858">MLWLVSVLCAAAVAAAPRDDGGADRIIFDTPEAILANGYPVELHHPVTEDGYILGVHRIPHGRDQAPAADRPVVYLMHGLYSVDFQFVSMDPEFSMGYNMADAGFDVWMGNARGNRYSRNHTTLDPDGEADHMRFFDFSWEEVGMYDIPAAIDYILNYTGKDKLHYIGHSQGGTVFLVMGAMRPEYNAKLETVHLLAGVGYQEYFPNTILRAVATFSDIIYNIALSQGLIEMYPARILEVIIGIIVGGGSTTRDDLCFGDPKHSALCQLIGTKYFMPPYIMRDDINATNIGDVMDMFAGLGGGSLKQVAHYGQNIRDKIFRRFHYDSEQNLELYGTRLPPAYDLSLITSRVIMHYTVNDVLLDERDVYAMAADLPNAQVRRVAREDFGHEEFVTAEDARELVTDYIIDYIARAHNGELDEADEDEDAAVTDAPISTTTPDSATDLTFNVFLKLYVLLCAIYYVI</sequence>
<dbReference type="PANTHER" id="PTHR11005">
    <property type="entry name" value="LYSOSOMAL ACID LIPASE-RELATED"/>
    <property type="match status" value="1"/>
</dbReference>
<evidence type="ECO:0000259" key="8">
    <source>
        <dbReference type="Pfam" id="PF04083"/>
    </source>
</evidence>
<reference evidence="9" key="1">
    <citation type="submission" date="2015-09" db="EMBL/GenBank/DDBJ databases">
        <title>De novo assembly of Pectinophora gossypiella (Pink Bollworm) gut transcriptome.</title>
        <authorList>
            <person name="Tassone E.E."/>
        </authorList>
    </citation>
    <scope>NUCLEOTIDE SEQUENCE</scope>
</reference>
<evidence type="ECO:0000256" key="7">
    <source>
        <dbReference type="SAM" id="SignalP"/>
    </source>
</evidence>
<dbReference type="InterPro" id="IPR029058">
    <property type="entry name" value="AB_hydrolase_fold"/>
</dbReference>
<dbReference type="FunFam" id="3.40.50.1820:FF:000057">
    <property type="entry name" value="Lipase"/>
    <property type="match status" value="1"/>
</dbReference>
<evidence type="ECO:0000256" key="1">
    <source>
        <dbReference type="ARBA" id="ARBA00010701"/>
    </source>
</evidence>
<evidence type="ECO:0000256" key="4">
    <source>
        <dbReference type="ARBA" id="ARBA00022963"/>
    </source>
</evidence>
<dbReference type="SUPFAM" id="SSF53474">
    <property type="entry name" value="alpha/beta-Hydrolases"/>
    <property type="match status" value="1"/>
</dbReference>
<protein>
    <recommendedName>
        <fullName evidence="8">Partial AB-hydrolase lipase domain-containing protein</fullName>
    </recommendedName>
</protein>
<organism evidence="9">
    <name type="scientific">Pectinophora gossypiella</name>
    <name type="common">Cotton pink bollworm</name>
    <name type="synonym">Depressaria gossypiella</name>
    <dbReference type="NCBI Taxonomy" id="13191"/>
    <lineage>
        <taxon>Eukaryota</taxon>
        <taxon>Metazoa</taxon>
        <taxon>Ecdysozoa</taxon>
        <taxon>Arthropoda</taxon>
        <taxon>Hexapoda</taxon>
        <taxon>Insecta</taxon>
        <taxon>Pterygota</taxon>
        <taxon>Neoptera</taxon>
        <taxon>Endopterygota</taxon>
        <taxon>Lepidoptera</taxon>
        <taxon>Glossata</taxon>
        <taxon>Ditrysia</taxon>
        <taxon>Gelechioidea</taxon>
        <taxon>Gelechiidae</taxon>
        <taxon>Apatetrinae</taxon>
        <taxon>Pectinophora</taxon>
    </lineage>
</organism>
<keyword evidence="5" id="KW-0443">Lipid metabolism</keyword>
<dbReference type="Gene3D" id="3.40.50.1820">
    <property type="entry name" value="alpha/beta hydrolase"/>
    <property type="match status" value="1"/>
</dbReference>
<dbReference type="GO" id="GO:0016787">
    <property type="term" value="F:hydrolase activity"/>
    <property type="evidence" value="ECO:0007669"/>
    <property type="project" value="UniProtKB-KW"/>
</dbReference>
<accession>A0A1E1WSL1</accession>
<gene>
    <name evidence="9" type="ORF">g.5899</name>
</gene>
<dbReference type="Pfam" id="PF04083">
    <property type="entry name" value="Abhydro_lipase"/>
    <property type="match status" value="1"/>
</dbReference>